<dbReference type="PANTHER" id="PTHR37489">
    <property type="entry name" value="DUF3500 DOMAIN-CONTAINING PROTEIN"/>
    <property type="match status" value="1"/>
</dbReference>
<dbReference type="EMBL" id="BAABJW010000002">
    <property type="protein sequence ID" value="GAA4808752.1"/>
    <property type="molecule type" value="Genomic_DNA"/>
</dbReference>
<name>A0ABP9CDY7_9FLAO</name>
<accession>A0ABP9CDY7</accession>
<organism evidence="1 2">
    <name type="scientific">Litoribaculum gwangyangense</name>
    <dbReference type="NCBI Taxonomy" id="1130722"/>
    <lineage>
        <taxon>Bacteria</taxon>
        <taxon>Pseudomonadati</taxon>
        <taxon>Bacteroidota</taxon>
        <taxon>Flavobacteriia</taxon>
        <taxon>Flavobacteriales</taxon>
        <taxon>Flavobacteriaceae</taxon>
        <taxon>Litoribaculum</taxon>
    </lineage>
</organism>
<gene>
    <name evidence="1" type="ORF">GCM10023330_14430</name>
</gene>
<dbReference type="PANTHER" id="PTHR37489:SF1">
    <property type="entry name" value="DUF3500 DOMAIN-CONTAINING PROTEIN"/>
    <property type="match status" value="1"/>
</dbReference>
<reference evidence="2" key="1">
    <citation type="journal article" date="2019" name="Int. J. Syst. Evol. Microbiol.">
        <title>The Global Catalogue of Microorganisms (GCM) 10K type strain sequencing project: providing services to taxonomists for standard genome sequencing and annotation.</title>
        <authorList>
            <consortium name="The Broad Institute Genomics Platform"/>
            <consortium name="The Broad Institute Genome Sequencing Center for Infectious Disease"/>
            <person name="Wu L."/>
            <person name="Ma J."/>
        </authorList>
    </citation>
    <scope>NUCLEOTIDE SEQUENCE [LARGE SCALE GENOMIC DNA]</scope>
    <source>
        <strain evidence="2">JCM 18325</strain>
    </source>
</reference>
<sequence length="307" mass="35720">MEALNVEQREKINLPFDDLNRETWHFLPAVSFAREGIALFELNEEQRLLAFKFLKNYLSETGYIKAKSIISLENVLAEISGDPVYRDPLKYYITIYGNPNKDNIWGWSFEGHHISLNFTISKDKTSFSPRFLGSNPATVKKGKRKGERVLNKEEDLAFELIYSMNDQQLKQTVFQTMPFKQIETVNKSKVEPLSPLGIKAKLLDKNQQSILVKLIEEYLATIPENLAKERMRAIKIVDFDDIHFGWAGSTNISKGHYYRIQGDTFLIEFDNTQNNANHVHTVWRDFKGDFGRDLIKEHYENSEHHKN</sequence>
<evidence type="ECO:0000313" key="1">
    <source>
        <dbReference type="EMBL" id="GAA4808752.1"/>
    </source>
</evidence>
<evidence type="ECO:0000313" key="2">
    <source>
        <dbReference type="Proteomes" id="UP001501433"/>
    </source>
</evidence>
<protein>
    <submittedName>
        <fullName evidence="1">DUF3500 domain-containing protein</fullName>
    </submittedName>
</protein>
<dbReference type="InterPro" id="IPR021889">
    <property type="entry name" value="DUF3500"/>
</dbReference>
<dbReference type="Pfam" id="PF12006">
    <property type="entry name" value="DUF3500"/>
    <property type="match status" value="1"/>
</dbReference>
<comment type="caution">
    <text evidence="1">The sequence shown here is derived from an EMBL/GenBank/DDBJ whole genome shotgun (WGS) entry which is preliminary data.</text>
</comment>
<dbReference type="Proteomes" id="UP001501433">
    <property type="component" value="Unassembled WGS sequence"/>
</dbReference>
<keyword evidence="2" id="KW-1185">Reference proteome</keyword>
<proteinExistence type="predicted"/>